<protein>
    <recommendedName>
        <fullName evidence="10">Reverse transcriptase</fullName>
    </recommendedName>
</protein>
<dbReference type="CDD" id="cd09274">
    <property type="entry name" value="RNase_HI_RT_Ty3"/>
    <property type="match status" value="1"/>
</dbReference>
<feature type="domain" description="Integrase catalytic" evidence="7">
    <location>
        <begin position="913"/>
        <end position="1025"/>
    </location>
</feature>
<dbReference type="PANTHER" id="PTHR37984">
    <property type="entry name" value="PROTEIN CBG26694"/>
    <property type="match status" value="1"/>
</dbReference>
<dbReference type="SUPFAM" id="SSF50630">
    <property type="entry name" value="Acid proteases"/>
    <property type="match status" value="1"/>
</dbReference>
<dbReference type="AlphaFoldDB" id="A0A3L6RFQ4"/>
<dbReference type="Pfam" id="PF17921">
    <property type="entry name" value="Integrase_H2C2"/>
    <property type="match status" value="1"/>
</dbReference>
<dbReference type="GO" id="GO:0015074">
    <property type="term" value="P:DNA integration"/>
    <property type="evidence" value="ECO:0007669"/>
    <property type="project" value="InterPro"/>
</dbReference>
<evidence type="ECO:0000313" key="8">
    <source>
        <dbReference type="EMBL" id="RLN03399.1"/>
    </source>
</evidence>
<evidence type="ECO:0000259" key="7">
    <source>
        <dbReference type="PROSITE" id="PS50994"/>
    </source>
</evidence>
<organism evidence="8 9">
    <name type="scientific">Panicum miliaceum</name>
    <name type="common">Proso millet</name>
    <name type="synonym">Broomcorn millet</name>
    <dbReference type="NCBI Taxonomy" id="4540"/>
    <lineage>
        <taxon>Eukaryota</taxon>
        <taxon>Viridiplantae</taxon>
        <taxon>Streptophyta</taxon>
        <taxon>Embryophyta</taxon>
        <taxon>Tracheophyta</taxon>
        <taxon>Spermatophyta</taxon>
        <taxon>Magnoliopsida</taxon>
        <taxon>Liliopsida</taxon>
        <taxon>Poales</taxon>
        <taxon>Poaceae</taxon>
        <taxon>PACMAD clade</taxon>
        <taxon>Panicoideae</taxon>
        <taxon>Panicodae</taxon>
        <taxon>Paniceae</taxon>
        <taxon>Panicinae</taxon>
        <taxon>Panicum</taxon>
        <taxon>Panicum sect. Panicum</taxon>
    </lineage>
</organism>
<dbReference type="PROSITE" id="PS50994">
    <property type="entry name" value="INTEGRASE"/>
    <property type="match status" value="1"/>
</dbReference>
<dbReference type="EMBL" id="PQIB02000008">
    <property type="protein sequence ID" value="RLN03399.1"/>
    <property type="molecule type" value="Genomic_DNA"/>
</dbReference>
<keyword evidence="1" id="KW-0808">Transferase</keyword>
<keyword evidence="5" id="KW-0511">Multifunctional enzyme</keyword>
<dbReference type="InterPro" id="IPR036397">
    <property type="entry name" value="RNaseH_sf"/>
</dbReference>
<dbReference type="GO" id="GO:0016779">
    <property type="term" value="F:nucleotidyltransferase activity"/>
    <property type="evidence" value="ECO:0007669"/>
    <property type="project" value="UniProtKB-KW"/>
</dbReference>
<dbReference type="Pfam" id="PF08284">
    <property type="entry name" value="RVP_2"/>
    <property type="match status" value="1"/>
</dbReference>
<evidence type="ECO:0000313" key="9">
    <source>
        <dbReference type="Proteomes" id="UP000275267"/>
    </source>
</evidence>
<accession>A0A3L6RFQ4</accession>
<dbReference type="Gene3D" id="3.30.420.10">
    <property type="entry name" value="Ribonuclease H-like superfamily/Ribonuclease H"/>
    <property type="match status" value="1"/>
</dbReference>
<gene>
    <name evidence="8" type="ORF">C2845_PM13G02930</name>
</gene>
<dbReference type="InterPro" id="IPR041588">
    <property type="entry name" value="Integrase_H2C2"/>
</dbReference>
<dbReference type="Gene3D" id="3.30.70.270">
    <property type="match status" value="2"/>
</dbReference>
<keyword evidence="4" id="KW-0255">Endonuclease</keyword>
<dbReference type="FunFam" id="3.30.70.270:FF:000020">
    <property type="entry name" value="Transposon Tf2-6 polyprotein-like Protein"/>
    <property type="match status" value="1"/>
</dbReference>
<dbReference type="Gene3D" id="1.10.340.70">
    <property type="match status" value="1"/>
</dbReference>
<dbReference type="InterPro" id="IPR050951">
    <property type="entry name" value="Retrovirus_Pol_polyprotein"/>
</dbReference>
<evidence type="ECO:0000256" key="5">
    <source>
        <dbReference type="ARBA" id="ARBA00023268"/>
    </source>
</evidence>
<evidence type="ECO:0000259" key="6">
    <source>
        <dbReference type="PROSITE" id="PS50878"/>
    </source>
</evidence>
<name>A0A3L6RFQ4_PANMI</name>
<dbReference type="InterPro" id="IPR043128">
    <property type="entry name" value="Rev_trsase/Diguanyl_cyclase"/>
</dbReference>
<dbReference type="SUPFAM" id="SSF53098">
    <property type="entry name" value="Ribonuclease H-like"/>
    <property type="match status" value="1"/>
</dbReference>
<dbReference type="Pfam" id="PF17919">
    <property type="entry name" value="RT_RNaseH_2"/>
    <property type="match status" value="1"/>
</dbReference>
<dbReference type="PROSITE" id="PS50878">
    <property type="entry name" value="RT_POL"/>
    <property type="match status" value="1"/>
</dbReference>
<dbReference type="InterPro" id="IPR043502">
    <property type="entry name" value="DNA/RNA_pol_sf"/>
</dbReference>
<dbReference type="GO" id="GO:0003676">
    <property type="term" value="F:nucleic acid binding"/>
    <property type="evidence" value="ECO:0007669"/>
    <property type="project" value="InterPro"/>
</dbReference>
<dbReference type="PANTHER" id="PTHR37984:SF5">
    <property type="entry name" value="PROTEIN NYNRIN-LIKE"/>
    <property type="match status" value="1"/>
</dbReference>
<dbReference type="CDD" id="cd01647">
    <property type="entry name" value="RT_LTR"/>
    <property type="match status" value="1"/>
</dbReference>
<keyword evidence="3" id="KW-0540">Nuclease</keyword>
<keyword evidence="9" id="KW-1185">Reference proteome</keyword>
<evidence type="ECO:0008006" key="10">
    <source>
        <dbReference type="Google" id="ProtNLM"/>
    </source>
</evidence>
<dbReference type="Pfam" id="PF00078">
    <property type="entry name" value="RVT_1"/>
    <property type="match status" value="1"/>
</dbReference>
<dbReference type="STRING" id="4540.A0A3L6RFQ4"/>
<dbReference type="SUPFAM" id="SSF56672">
    <property type="entry name" value="DNA/RNA polymerases"/>
    <property type="match status" value="1"/>
</dbReference>
<dbReference type="GO" id="GO:0004519">
    <property type="term" value="F:endonuclease activity"/>
    <property type="evidence" value="ECO:0007669"/>
    <property type="project" value="UniProtKB-KW"/>
</dbReference>
<dbReference type="Gene3D" id="2.40.70.10">
    <property type="entry name" value="Acid Proteases"/>
    <property type="match status" value="1"/>
</dbReference>
<evidence type="ECO:0000256" key="4">
    <source>
        <dbReference type="ARBA" id="ARBA00022759"/>
    </source>
</evidence>
<evidence type="ECO:0000256" key="1">
    <source>
        <dbReference type="ARBA" id="ARBA00022679"/>
    </source>
</evidence>
<dbReference type="Gene3D" id="3.10.10.10">
    <property type="entry name" value="HIV Type 1 Reverse Transcriptase, subunit A, domain 1"/>
    <property type="match status" value="1"/>
</dbReference>
<keyword evidence="4" id="KW-0378">Hydrolase</keyword>
<dbReference type="InterPro" id="IPR012337">
    <property type="entry name" value="RNaseH-like_sf"/>
</dbReference>
<keyword evidence="2" id="KW-0548">Nucleotidyltransferase</keyword>
<dbReference type="OrthoDB" id="770194at2759"/>
<dbReference type="InterPro" id="IPR021109">
    <property type="entry name" value="Peptidase_aspartic_dom_sf"/>
</dbReference>
<evidence type="ECO:0000256" key="2">
    <source>
        <dbReference type="ARBA" id="ARBA00022695"/>
    </source>
</evidence>
<dbReference type="InterPro" id="IPR041577">
    <property type="entry name" value="RT_RNaseH_2"/>
</dbReference>
<dbReference type="InterPro" id="IPR001584">
    <property type="entry name" value="Integrase_cat-core"/>
</dbReference>
<evidence type="ECO:0000256" key="3">
    <source>
        <dbReference type="ARBA" id="ARBA00022722"/>
    </source>
</evidence>
<comment type="caution">
    <text evidence="8">The sequence shown here is derived from an EMBL/GenBank/DDBJ whole genome shotgun (WGS) entry which is preliminary data.</text>
</comment>
<sequence length="1025" mass="116126">MMLAWLKLYFISQFIKDLKPELRYQVQGQVPDTMERAVMLAKIQEQIQERNKGRFQKPVASLKVGSSINSRTEPQAVQGGVALSKERQLRDYCRANNLCFFCKEPYDPNHASKCTKRPQGPAAQLNTLAINDLDVKLTDDILYQLDMEDSLAKEFCTLSLNAIAGTEEGEALRLRSLVKNKVMLMLVDSGSSRTFVSSAFLQKVGISPLPAPAKSVKLANGDVLLSDQYVPKMEWWVQGYSFFTDMRVLELGAYDCILGFDWLKQFSPITHHWENRTMEFMDRGLSIKLQGIKPASLELKELPATQLAKWYAGNDIWALAIVDTNPSTATDSCPPQVQEVLDAYHGVFDDPQTLPPPRVYDHTIPILPGAVPVNSRPYRYSPLHKDEIEKQVKALLAAGLIIPSTSPYASHVLLVQKKDGSWRFCVDYTKLNDITIKNRFPMPLMDEIVDELAGAKLFTKLDMRAGYHKVRMQPNDEHKTTFKTHHGHYQFRVMPFGLTNAPAIFQCLMNDVLDPFLRKFVLVFLDDILIYSPTLELHVVHLRQVLSKLRDHKLYMKRSKCSFAQTTLEYLAHVIYDKGISTDTSKTAATVAWPIPSNVTELRGFLGLTGYYRKFVKHYGLIAKPLTQLLKKKQFQWSQEAQLAFEKLKQAMTTTPVMALPDFVVPFVVETDASDIGIVPVLMQKEQPVAYMSKALGPAHKNLSIYEKEFLALIMAVEKWRPYLQRQEFLIRTDHKSLSYLCEQNLHSDMQRKAMTRLMGLQFKVVYKKGRHNCAADALSRTGHVFSLQAMSEAMPLWIQEVLNSYTTDPKAQVLLAQLAIKSPDGHGFELHQGLIWCKGKIWIANNSALQTRLLAAFHASPIGGHSGTKATYHKLKHLFCWKGLKADVENYVKQCQICQQAKHEHIHPAGLLQPLPVPQGAWQDISMDFIEGLPVSEGCNVILVVVDRFTKYGHFIPLKHPFTAPVVAKLVMDHVVKLHGIPMTIVSDRDKIFSSSFWKSLFALLDTKLLMSSAYHPRTNGQTE</sequence>
<dbReference type="Proteomes" id="UP000275267">
    <property type="component" value="Unassembled WGS sequence"/>
</dbReference>
<dbReference type="InterPro" id="IPR000477">
    <property type="entry name" value="RT_dom"/>
</dbReference>
<dbReference type="CDD" id="cd00303">
    <property type="entry name" value="retropepsin_like"/>
    <property type="match status" value="1"/>
</dbReference>
<proteinExistence type="predicted"/>
<reference evidence="9" key="1">
    <citation type="journal article" date="2019" name="Nat. Commun.">
        <title>The genome of broomcorn millet.</title>
        <authorList>
            <person name="Zou C."/>
            <person name="Miki D."/>
            <person name="Li D."/>
            <person name="Tang Q."/>
            <person name="Xiao L."/>
            <person name="Rajput S."/>
            <person name="Deng P."/>
            <person name="Jia W."/>
            <person name="Huang R."/>
            <person name="Zhang M."/>
            <person name="Sun Y."/>
            <person name="Hu J."/>
            <person name="Fu X."/>
            <person name="Schnable P.S."/>
            <person name="Li F."/>
            <person name="Zhang H."/>
            <person name="Feng B."/>
            <person name="Zhu X."/>
            <person name="Liu R."/>
            <person name="Schnable J.C."/>
            <person name="Zhu J.-K."/>
            <person name="Zhang H."/>
        </authorList>
    </citation>
    <scope>NUCLEOTIDE SEQUENCE [LARGE SCALE GENOMIC DNA]</scope>
</reference>
<feature type="domain" description="Reverse transcriptase" evidence="6">
    <location>
        <begin position="396"/>
        <end position="575"/>
    </location>
</feature>